<feature type="domain" description="Reverse transcriptase RNase H-like" evidence="7">
    <location>
        <begin position="18"/>
        <end position="120"/>
    </location>
</feature>
<keyword evidence="5" id="KW-0378">Hydrolase</keyword>
<evidence type="ECO:0000313" key="9">
    <source>
        <dbReference type="Proteomes" id="UP000673691"/>
    </source>
</evidence>
<evidence type="ECO:0000256" key="4">
    <source>
        <dbReference type="ARBA" id="ARBA00022759"/>
    </source>
</evidence>
<evidence type="ECO:0000256" key="6">
    <source>
        <dbReference type="ARBA" id="ARBA00022918"/>
    </source>
</evidence>
<organism evidence="8 9">
    <name type="scientific">Olpidium bornovanus</name>
    <dbReference type="NCBI Taxonomy" id="278681"/>
    <lineage>
        <taxon>Eukaryota</taxon>
        <taxon>Fungi</taxon>
        <taxon>Fungi incertae sedis</taxon>
        <taxon>Olpidiomycota</taxon>
        <taxon>Olpidiomycotina</taxon>
        <taxon>Olpidiomycetes</taxon>
        <taxon>Olpidiales</taxon>
        <taxon>Olpidiaceae</taxon>
        <taxon>Olpidium</taxon>
    </lineage>
</organism>
<dbReference type="GO" id="GO:0016787">
    <property type="term" value="F:hydrolase activity"/>
    <property type="evidence" value="ECO:0007669"/>
    <property type="project" value="UniProtKB-KW"/>
</dbReference>
<keyword evidence="2" id="KW-0548">Nucleotidyltransferase</keyword>
<keyword evidence="3" id="KW-0540">Nuclease</keyword>
<protein>
    <recommendedName>
        <fullName evidence="7">Reverse transcriptase RNase H-like domain-containing protein</fullName>
    </recommendedName>
</protein>
<sequence length="161" mass="18966">MILPGIFEERAITRWFRPELQTVVHYDSSAFAIGGWIDQIDEEGHEHPVLYWSRKTQDRETRYNVYEQELLALVEMLRIVRPYIDGRPFVAKTDHRALQWLQTQTRLSKQKAGWIKRLQELNMTIKYAPQKNQPGCRHPVAAAQLRAKLSEMPSQDPRLRA</sequence>
<dbReference type="Proteomes" id="UP000673691">
    <property type="component" value="Unassembled WGS sequence"/>
</dbReference>
<dbReference type="CDD" id="cd09274">
    <property type="entry name" value="RNase_HI_RT_Ty3"/>
    <property type="match status" value="1"/>
</dbReference>
<proteinExistence type="predicted"/>
<evidence type="ECO:0000259" key="7">
    <source>
        <dbReference type="Pfam" id="PF17917"/>
    </source>
</evidence>
<keyword evidence="1" id="KW-0808">Transferase</keyword>
<dbReference type="OrthoDB" id="2286407at2759"/>
<evidence type="ECO:0000256" key="2">
    <source>
        <dbReference type="ARBA" id="ARBA00022695"/>
    </source>
</evidence>
<dbReference type="EMBL" id="JAEFCI010003462">
    <property type="protein sequence ID" value="KAG5461561.1"/>
    <property type="molecule type" value="Genomic_DNA"/>
</dbReference>
<comment type="caution">
    <text evidence="8">The sequence shown here is derived from an EMBL/GenBank/DDBJ whole genome shotgun (WGS) entry which is preliminary data.</text>
</comment>
<dbReference type="GO" id="GO:0003964">
    <property type="term" value="F:RNA-directed DNA polymerase activity"/>
    <property type="evidence" value="ECO:0007669"/>
    <property type="project" value="UniProtKB-KW"/>
</dbReference>
<dbReference type="GO" id="GO:0004519">
    <property type="term" value="F:endonuclease activity"/>
    <property type="evidence" value="ECO:0007669"/>
    <property type="project" value="UniProtKB-KW"/>
</dbReference>
<keyword evidence="9" id="KW-1185">Reference proteome</keyword>
<keyword evidence="4" id="KW-0255">Endonuclease</keyword>
<evidence type="ECO:0000256" key="1">
    <source>
        <dbReference type="ARBA" id="ARBA00022679"/>
    </source>
</evidence>
<dbReference type="SUPFAM" id="SSF56672">
    <property type="entry name" value="DNA/RNA polymerases"/>
    <property type="match status" value="1"/>
</dbReference>
<dbReference type="PANTHER" id="PTHR34072">
    <property type="entry name" value="ENZYMATIC POLYPROTEIN-RELATED"/>
    <property type="match status" value="1"/>
</dbReference>
<accession>A0A8H7ZY43</accession>
<gene>
    <name evidence="8" type="ORF">BJ554DRAFT_6224</name>
</gene>
<reference evidence="8 9" key="1">
    <citation type="journal article" name="Sci. Rep.">
        <title>Genome-scale phylogenetic analyses confirm Olpidium as the closest living zoosporic fungus to the non-flagellated, terrestrial fungi.</title>
        <authorList>
            <person name="Chang Y."/>
            <person name="Rochon D."/>
            <person name="Sekimoto S."/>
            <person name="Wang Y."/>
            <person name="Chovatia M."/>
            <person name="Sandor L."/>
            <person name="Salamov A."/>
            <person name="Grigoriev I.V."/>
            <person name="Stajich J.E."/>
            <person name="Spatafora J.W."/>
        </authorList>
    </citation>
    <scope>NUCLEOTIDE SEQUENCE [LARGE SCALE GENOMIC DNA]</scope>
    <source>
        <strain evidence="8">S191</strain>
    </source>
</reference>
<dbReference type="InterPro" id="IPR041373">
    <property type="entry name" value="RT_RNaseH"/>
</dbReference>
<evidence type="ECO:0000256" key="5">
    <source>
        <dbReference type="ARBA" id="ARBA00022801"/>
    </source>
</evidence>
<evidence type="ECO:0000313" key="8">
    <source>
        <dbReference type="EMBL" id="KAG5461561.1"/>
    </source>
</evidence>
<keyword evidence="6" id="KW-0695">RNA-directed DNA polymerase</keyword>
<name>A0A8H7ZY43_9FUNG</name>
<dbReference type="AlphaFoldDB" id="A0A8H7ZY43"/>
<evidence type="ECO:0000256" key="3">
    <source>
        <dbReference type="ARBA" id="ARBA00022722"/>
    </source>
</evidence>
<dbReference type="PANTHER" id="PTHR34072:SF52">
    <property type="entry name" value="RIBONUCLEASE H"/>
    <property type="match status" value="1"/>
</dbReference>
<dbReference type="Pfam" id="PF17917">
    <property type="entry name" value="RT_RNaseH"/>
    <property type="match status" value="1"/>
</dbReference>
<dbReference type="InterPro" id="IPR043502">
    <property type="entry name" value="DNA/RNA_pol_sf"/>
</dbReference>